<feature type="transmembrane region" description="Helical" evidence="2">
    <location>
        <begin position="21"/>
        <end position="42"/>
    </location>
</feature>
<organism evidence="3 4">
    <name type="scientific">Dactylosporangium cerinum</name>
    <dbReference type="NCBI Taxonomy" id="1434730"/>
    <lineage>
        <taxon>Bacteria</taxon>
        <taxon>Bacillati</taxon>
        <taxon>Actinomycetota</taxon>
        <taxon>Actinomycetes</taxon>
        <taxon>Micromonosporales</taxon>
        <taxon>Micromonosporaceae</taxon>
        <taxon>Dactylosporangium</taxon>
    </lineage>
</organism>
<feature type="transmembrane region" description="Helical" evidence="2">
    <location>
        <begin position="114"/>
        <end position="134"/>
    </location>
</feature>
<evidence type="ECO:0000313" key="4">
    <source>
        <dbReference type="Proteomes" id="UP001595912"/>
    </source>
</evidence>
<reference evidence="4" key="1">
    <citation type="journal article" date="2019" name="Int. J. Syst. Evol. Microbiol.">
        <title>The Global Catalogue of Microorganisms (GCM) 10K type strain sequencing project: providing services to taxonomists for standard genome sequencing and annotation.</title>
        <authorList>
            <consortium name="The Broad Institute Genomics Platform"/>
            <consortium name="The Broad Institute Genome Sequencing Center for Infectious Disease"/>
            <person name="Wu L."/>
            <person name="Ma J."/>
        </authorList>
    </citation>
    <scope>NUCLEOTIDE SEQUENCE [LARGE SCALE GENOMIC DNA]</scope>
    <source>
        <strain evidence="4">CGMCC 4.7152</strain>
    </source>
</reference>
<evidence type="ECO:0000313" key="3">
    <source>
        <dbReference type="EMBL" id="MFC5008407.1"/>
    </source>
</evidence>
<keyword evidence="2" id="KW-0472">Membrane</keyword>
<dbReference type="Proteomes" id="UP001595912">
    <property type="component" value="Unassembled WGS sequence"/>
</dbReference>
<evidence type="ECO:0000256" key="2">
    <source>
        <dbReference type="SAM" id="Phobius"/>
    </source>
</evidence>
<feature type="compositionally biased region" description="Pro residues" evidence="1">
    <location>
        <begin position="146"/>
        <end position="156"/>
    </location>
</feature>
<keyword evidence="4" id="KW-1185">Reference proteome</keyword>
<protein>
    <recommendedName>
        <fullName evidence="5">DUF2637 domain-containing protein</fullName>
    </recommendedName>
</protein>
<feature type="compositionally biased region" description="Low complexity" evidence="1">
    <location>
        <begin position="157"/>
        <end position="170"/>
    </location>
</feature>
<proteinExistence type="predicted"/>
<feature type="region of interest" description="Disordered" evidence="1">
    <location>
        <begin position="146"/>
        <end position="208"/>
    </location>
</feature>
<sequence length="294" mass="30835">MATITNTQPAAKRGTDRLTDGLLICIVLLVGVMAGAASFTHVHDWTMHNSPDGTKDWIGWANAVITELIPTAALIVIARRRKTGASIGYPMFLLVAAVGASLTAQLAVAVPTVFGWLVSALPALAFFALSKLVFSVSRPHNEPLAPAPAPIAPAPSNPDTAPATDAPVASKPAATVDPKPEIAVDTSTDTGEVTPVPAPPILEPRPEPVPVTVPALPARPDETAELRDLLPGARLITTAHRNANNVAITPNQLATRMRVSTNTARELLDLLNDQLHDQAPITHPHNGVRIGANQ</sequence>
<keyword evidence="2" id="KW-1133">Transmembrane helix</keyword>
<accession>A0ABV9WJC6</accession>
<gene>
    <name evidence="3" type="ORF">ACFPIJ_62685</name>
</gene>
<evidence type="ECO:0000256" key="1">
    <source>
        <dbReference type="SAM" id="MobiDB-lite"/>
    </source>
</evidence>
<comment type="caution">
    <text evidence="3">The sequence shown here is derived from an EMBL/GenBank/DDBJ whole genome shotgun (WGS) entry which is preliminary data.</text>
</comment>
<keyword evidence="2" id="KW-0812">Transmembrane</keyword>
<feature type="transmembrane region" description="Helical" evidence="2">
    <location>
        <begin position="89"/>
        <end position="108"/>
    </location>
</feature>
<dbReference type="RefSeq" id="WP_380129106.1">
    <property type="nucleotide sequence ID" value="NZ_JBHSIU010000131.1"/>
</dbReference>
<name>A0ABV9WJC6_9ACTN</name>
<dbReference type="EMBL" id="JBHSIU010000131">
    <property type="protein sequence ID" value="MFC5008407.1"/>
    <property type="molecule type" value="Genomic_DNA"/>
</dbReference>
<feature type="transmembrane region" description="Helical" evidence="2">
    <location>
        <begin position="57"/>
        <end position="77"/>
    </location>
</feature>
<evidence type="ECO:0008006" key="5">
    <source>
        <dbReference type="Google" id="ProtNLM"/>
    </source>
</evidence>
<feature type="compositionally biased region" description="Pro residues" evidence="1">
    <location>
        <begin position="196"/>
        <end position="208"/>
    </location>
</feature>